<feature type="domain" description="Disease resistance protein winged helix" evidence="3">
    <location>
        <begin position="103"/>
        <end position="167"/>
    </location>
</feature>
<accession>A0A151THE7</accession>
<dbReference type="Gene3D" id="3.80.10.10">
    <property type="entry name" value="Ribonuclease Inhibitor"/>
    <property type="match status" value="2"/>
</dbReference>
<organism evidence="5 6">
    <name type="scientific">Cajanus cajan</name>
    <name type="common">Pigeon pea</name>
    <name type="synonym">Cajanus indicus</name>
    <dbReference type="NCBI Taxonomy" id="3821"/>
    <lineage>
        <taxon>Eukaryota</taxon>
        <taxon>Viridiplantae</taxon>
        <taxon>Streptophyta</taxon>
        <taxon>Embryophyta</taxon>
        <taxon>Tracheophyta</taxon>
        <taxon>Spermatophyta</taxon>
        <taxon>Magnoliopsida</taxon>
        <taxon>eudicotyledons</taxon>
        <taxon>Gunneridae</taxon>
        <taxon>Pentapetalae</taxon>
        <taxon>rosids</taxon>
        <taxon>fabids</taxon>
        <taxon>Fabales</taxon>
        <taxon>Fabaceae</taxon>
        <taxon>Papilionoideae</taxon>
        <taxon>50 kb inversion clade</taxon>
        <taxon>NPAAA clade</taxon>
        <taxon>indigoferoid/millettioid clade</taxon>
        <taxon>Phaseoleae</taxon>
        <taxon>Cajanus</taxon>
    </lineage>
</organism>
<evidence type="ECO:0000256" key="2">
    <source>
        <dbReference type="ARBA" id="ARBA00022821"/>
    </source>
</evidence>
<dbReference type="Gene3D" id="1.10.10.10">
    <property type="entry name" value="Winged helix-like DNA-binding domain superfamily/Winged helix DNA-binding domain"/>
    <property type="match status" value="1"/>
</dbReference>
<dbReference type="InterPro" id="IPR036388">
    <property type="entry name" value="WH-like_DNA-bd_sf"/>
</dbReference>
<dbReference type="OMA" id="HITHIQV"/>
<dbReference type="EMBL" id="CM003608">
    <property type="protein sequence ID" value="KYP66448.1"/>
    <property type="molecule type" value="Genomic_DNA"/>
</dbReference>
<feature type="domain" description="Disease resistance R13L4/SHOC-2-like LRR" evidence="4">
    <location>
        <begin position="246"/>
        <end position="569"/>
    </location>
</feature>
<proteinExistence type="predicted"/>
<dbReference type="GO" id="GO:0006952">
    <property type="term" value="P:defense response"/>
    <property type="evidence" value="ECO:0007669"/>
    <property type="project" value="UniProtKB-KW"/>
</dbReference>
<sequence length="695" mass="78571">MITTRSCLVVRKIGASPVKSYVLAGLNEKESVSLLEKTLGRGAGDNVSVTKIVGQCRGVPLAIIAMAKWLHSPRSQELTPEEQLMCSYYDEGFPHLCFAYFSLFPQDFLFDAERLIHLWMAEGFLGSEPEKTGRRYLRDLVGKSMFQDVKVDEFGEVRSFKLHPLMHGKARLVADRENITMDPVGHKVHRKVERVSFDLSLDFLRGIPPSLFDKAKQLTSILFFTNTQSRLPMQLDMCTLVLENIFKSFKSLSVLDLRDLGIVAVPSSIGDLKELVYLDLSQNNMEKLPNSIAKLSKLQTLKLSRCYSLKELPKDFENLPQLKHLDMEGCLGITFLPPEKTKLTSLQTLSAFVNIKIDHIVGLDDLANINKLRGQLQIRVTKSLEEKDQHLQHLKLTWDLDPNLVVEAEKGKRPQAPLDRLKSHSALGLLILVGNINVGPSLSTWLTSGSNIQFKCLVKLSLQDCPGCTYLSEQDQLPQLKILELLRLDNLVYIAQKCNKEAVFYKTLEELTISDCPKLKSCLKLLLDTRSVSVNYPIPLENLHIQNCNHLENLCDAFQHLSSLQRLTIENCGKINLDGENNQWEGLKSLRCLTIREIPIESLSFGDNVITLRELTVHNCEGLTSISDSIGKLTSLRRLEISKCNKLKSLPKEMKKLQSLKTLIILDCTLLLPRCQRETGDDWPQISHITHIQVK</sequence>
<keyword evidence="1" id="KW-0677">Repeat</keyword>
<reference evidence="5 6" key="1">
    <citation type="journal article" date="2012" name="Nat. Biotechnol.">
        <title>Draft genome sequence of pigeonpea (Cajanus cajan), an orphan legume crop of resource-poor farmers.</title>
        <authorList>
            <person name="Varshney R.K."/>
            <person name="Chen W."/>
            <person name="Li Y."/>
            <person name="Bharti A.K."/>
            <person name="Saxena R.K."/>
            <person name="Schlueter J.A."/>
            <person name="Donoghue M.T."/>
            <person name="Azam S."/>
            <person name="Fan G."/>
            <person name="Whaley A.M."/>
            <person name="Farmer A.D."/>
            <person name="Sheridan J."/>
            <person name="Iwata A."/>
            <person name="Tuteja R."/>
            <person name="Penmetsa R.V."/>
            <person name="Wu W."/>
            <person name="Upadhyaya H.D."/>
            <person name="Yang S.P."/>
            <person name="Shah T."/>
            <person name="Saxena K.B."/>
            <person name="Michael T."/>
            <person name="McCombie W.R."/>
            <person name="Yang B."/>
            <person name="Zhang G."/>
            <person name="Yang H."/>
            <person name="Wang J."/>
            <person name="Spillane C."/>
            <person name="Cook D.R."/>
            <person name="May G.D."/>
            <person name="Xu X."/>
            <person name="Jackson S.A."/>
        </authorList>
    </citation>
    <scope>NUCLEOTIDE SEQUENCE [LARGE SCALE GENOMIC DNA]</scope>
    <source>
        <strain evidence="6">cv. Asha</strain>
    </source>
</reference>
<dbReference type="InterPro" id="IPR032675">
    <property type="entry name" value="LRR_dom_sf"/>
</dbReference>
<keyword evidence="6" id="KW-1185">Reference proteome</keyword>
<gene>
    <name evidence="5" type="ORF">KK1_012742</name>
</gene>
<dbReference type="InterPro" id="IPR001611">
    <property type="entry name" value="Leu-rich_rpt"/>
</dbReference>
<dbReference type="Pfam" id="PF23559">
    <property type="entry name" value="WHD_DRP"/>
    <property type="match status" value="1"/>
</dbReference>
<dbReference type="InterPro" id="IPR055414">
    <property type="entry name" value="LRR_R13L4/SHOC2-like"/>
</dbReference>
<evidence type="ECO:0000256" key="1">
    <source>
        <dbReference type="ARBA" id="ARBA00022737"/>
    </source>
</evidence>
<dbReference type="SUPFAM" id="SSF52058">
    <property type="entry name" value="L domain-like"/>
    <property type="match status" value="1"/>
</dbReference>
<dbReference type="InterPro" id="IPR058922">
    <property type="entry name" value="WHD_DRP"/>
</dbReference>
<dbReference type="Gramene" id="C.cajan_12365.t">
    <property type="protein sequence ID" value="C.cajan_12365.t"/>
    <property type="gene ID" value="C.cajan_12365"/>
</dbReference>
<dbReference type="STRING" id="3821.A0A151THE7"/>
<dbReference type="PANTHER" id="PTHR36766">
    <property type="entry name" value="PLANT BROAD-SPECTRUM MILDEW RESISTANCE PROTEIN RPW8"/>
    <property type="match status" value="1"/>
</dbReference>
<dbReference type="PANTHER" id="PTHR36766:SF40">
    <property type="entry name" value="DISEASE RESISTANCE PROTEIN RGA3"/>
    <property type="match status" value="1"/>
</dbReference>
<evidence type="ECO:0000313" key="5">
    <source>
        <dbReference type="EMBL" id="KYP66448.1"/>
    </source>
</evidence>
<evidence type="ECO:0000259" key="3">
    <source>
        <dbReference type="Pfam" id="PF23559"/>
    </source>
</evidence>
<keyword evidence="2" id="KW-0611">Plant defense</keyword>
<evidence type="ECO:0000313" key="6">
    <source>
        <dbReference type="Proteomes" id="UP000075243"/>
    </source>
</evidence>
<dbReference type="PROSITE" id="PS51450">
    <property type="entry name" value="LRR"/>
    <property type="match status" value="1"/>
</dbReference>
<name>A0A151THE7_CAJCA</name>
<protein>
    <submittedName>
        <fullName evidence="5">Disease resistance protein RGA2</fullName>
    </submittedName>
</protein>
<dbReference type="Proteomes" id="UP000075243">
    <property type="component" value="Chromosome 6"/>
</dbReference>
<evidence type="ECO:0000259" key="4">
    <source>
        <dbReference type="Pfam" id="PF23598"/>
    </source>
</evidence>
<dbReference type="Pfam" id="PF23598">
    <property type="entry name" value="LRR_14"/>
    <property type="match status" value="1"/>
</dbReference>
<dbReference type="AlphaFoldDB" id="A0A151THE7"/>